<reference evidence="3" key="1">
    <citation type="submission" date="2016-10" db="EMBL/GenBank/DDBJ databases">
        <authorList>
            <person name="Varghese N."/>
            <person name="Submissions S."/>
        </authorList>
    </citation>
    <scope>NUCLEOTIDE SEQUENCE [LARGE SCALE GENOMIC DNA]</scope>
    <source>
        <strain evidence="3">CGMCC 4.5579</strain>
    </source>
</reference>
<dbReference type="Proteomes" id="UP000198727">
    <property type="component" value="Unassembled WGS sequence"/>
</dbReference>
<keyword evidence="1" id="KW-0812">Transmembrane</keyword>
<keyword evidence="1" id="KW-1133">Transmembrane helix</keyword>
<name>A0A1I5LYD8_9PSEU</name>
<protein>
    <submittedName>
        <fullName evidence="2">Uncharacterized protein</fullName>
    </submittedName>
</protein>
<dbReference type="AlphaFoldDB" id="A0A1I5LYD8"/>
<proteinExistence type="predicted"/>
<accession>A0A1I5LYD8</accession>
<evidence type="ECO:0000313" key="2">
    <source>
        <dbReference type="EMBL" id="SFP01781.1"/>
    </source>
</evidence>
<evidence type="ECO:0000256" key="1">
    <source>
        <dbReference type="SAM" id="Phobius"/>
    </source>
</evidence>
<feature type="transmembrane region" description="Helical" evidence="1">
    <location>
        <begin position="32"/>
        <end position="53"/>
    </location>
</feature>
<feature type="transmembrane region" description="Helical" evidence="1">
    <location>
        <begin position="7"/>
        <end position="26"/>
    </location>
</feature>
<organism evidence="2 3">
    <name type="scientific">Amycolatopsis arida</name>
    <dbReference type="NCBI Taxonomy" id="587909"/>
    <lineage>
        <taxon>Bacteria</taxon>
        <taxon>Bacillati</taxon>
        <taxon>Actinomycetota</taxon>
        <taxon>Actinomycetes</taxon>
        <taxon>Pseudonocardiales</taxon>
        <taxon>Pseudonocardiaceae</taxon>
        <taxon>Amycolatopsis</taxon>
    </lineage>
</organism>
<gene>
    <name evidence="2" type="ORF">SAMN05421810_101705</name>
</gene>
<dbReference type="EMBL" id="FOWW01000001">
    <property type="protein sequence ID" value="SFP01781.1"/>
    <property type="molecule type" value="Genomic_DNA"/>
</dbReference>
<evidence type="ECO:0000313" key="3">
    <source>
        <dbReference type="Proteomes" id="UP000198727"/>
    </source>
</evidence>
<sequence>MRKRYRIWVVAWFVAAAVCFVLSAFVDGEALRLVLLVPGPAAATVALCGTSGTPTGTRSQRSRLPHVVSMVLPSSGSGRGGLAGLWA</sequence>
<keyword evidence="3" id="KW-1185">Reference proteome</keyword>
<keyword evidence="1" id="KW-0472">Membrane</keyword>
<dbReference type="STRING" id="587909.SAMN05421810_101705"/>